<dbReference type="CDD" id="cd06261">
    <property type="entry name" value="TM_PBP2"/>
    <property type="match status" value="1"/>
</dbReference>
<reference evidence="10 11" key="1">
    <citation type="submission" date="2020-10" db="EMBL/GenBank/DDBJ databases">
        <title>Degradation of 1,4-Dioxane by Xanthobacter sp. YN2, via a Novel Group-2 Soluble Di-Iron Monooxygenase.</title>
        <authorList>
            <person name="Ma F."/>
            <person name="Wang Y."/>
            <person name="Yang J."/>
            <person name="Guo H."/>
            <person name="Su D."/>
            <person name="Yu L."/>
        </authorList>
    </citation>
    <scope>NUCLEOTIDE SEQUENCE [LARGE SCALE GENOMIC DNA]</scope>
    <source>
        <strain evidence="10 11">YN2</strain>
    </source>
</reference>
<dbReference type="Pfam" id="PF00528">
    <property type="entry name" value="BPD_transp_1"/>
    <property type="match status" value="1"/>
</dbReference>
<feature type="transmembrane region" description="Helical" evidence="8">
    <location>
        <begin position="379"/>
        <end position="398"/>
    </location>
</feature>
<feature type="transmembrane region" description="Helical" evidence="8">
    <location>
        <begin position="121"/>
        <end position="139"/>
    </location>
</feature>
<dbReference type="GO" id="GO:0022857">
    <property type="term" value="F:transmembrane transporter activity"/>
    <property type="evidence" value="ECO:0007669"/>
    <property type="project" value="InterPro"/>
</dbReference>
<feature type="domain" description="ABC transmembrane type-1" evidence="9">
    <location>
        <begin position="264"/>
        <end position="460"/>
    </location>
</feature>
<evidence type="ECO:0000256" key="2">
    <source>
        <dbReference type="ARBA" id="ARBA00010072"/>
    </source>
</evidence>
<comment type="similarity">
    <text evidence="2">Belongs to the binding-protein-dependent transport system permease family. HisMQ subfamily.</text>
</comment>
<dbReference type="InterPro" id="IPR000515">
    <property type="entry name" value="MetI-like"/>
</dbReference>
<feature type="transmembrane region" description="Helical" evidence="8">
    <location>
        <begin position="410"/>
        <end position="427"/>
    </location>
</feature>
<dbReference type="RefSeq" id="WP_203192195.1">
    <property type="nucleotide sequence ID" value="NZ_CP063362.1"/>
</dbReference>
<evidence type="ECO:0000256" key="8">
    <source>
        <dbReference type="RuleBase" id="RU363032"/>
    </source>
</evidence>
<dbReference type="AlphaFoldDB" id="A0A974PKL8"/>
<evidence type="ECO:0000256" key="7">
    <source>
        <dbReference type="ARBA" id="ARBA00023136"/>
    </source>
</evidence>
<feature type="transmembrane region" description="Helical" evidence="8">
    <location>
        <begin position="306"/>
        <end position="327"/>
    </location>
</feature>
<feature type="transmembrane region" description="Helical" evidence="8">
    <location>
        <begin position="171"/>
        <end position="189"/>
    </location>
</feature>
<dbReference type="EMBL" id="CP063362">
    <property type="protein sequence ID" value="QRG05327.1"/>
    <property type="molecule type" value="Genomic_DNA"/>
</dbReference>
<evidence type="ECO:0000256" key="4">
    <source>
        <dbReference type="ARBA" id="ARBA00022475"/>
    </source>
</evidence>
<evidence type="ECO:0000256" key="3">
    <source>
        <dbReference type="ARBA" id="ARBA00022448"/>
    </source>
</evidence>
<accession>A0A974PKL8</accession>
<dbReference type="PANTHER" id="PTHR30614:SF41">
    <property type="entry name" value="INNER MEMBRANE AMINO-ACID ABC TRANSPORTER PERMEASE PROTEIN YHDY"/>
    <property type="match status" value="1"/>
</dbReference>
<dbReference type="Gene3D" id="1.10.3720.10">
    <property type="entry name" value="MetI-like"/>
    <property type="match status" value="1"/>
</dbReference>
<feature type="transmembrane region" description="Helical" evidence="8">
    <location>
        <begin position="196"/>
        <end position="216"/>
    </location>
</feature>
<organism evidence="10 11">
    <name type="scientific">Xanthobacter dioxanivorans</name>
    <dbReference type="NCBI Taxonomy" id="2528964"/>
    <lineage>
        <taxon>Bacteria</taxon>
        <taxon>Pseudomonadati</taxon>
        <taxon>Pseudomonadota</taxon>
        <taxon>Alphaproteobacteria</taxon>
        <taxon>Hyphomicrobiales</taxon>
        <taxon>Xanthobacteraceae</taxon>
        <taxon>Xanthobacter</taxon>
    </lineage>
</organism>
<keyword evidence="3 8" id="KW-0813">Transport</keyword>
<proteinExistence type="inferred from homology"/>
<dbReference type="PANTHER" id="PTHR30614">
    <property type="entry name" value="MEMBRANE COMPONENT OF AMINO ACID ABC TRANSPORTER"/>
    <property type="match status" value="1"/>
</dbReference>
<evidence type="ECO:0000256" key="6">
    <source>
        <dbReference type="ARBA" id="ARBA00022989"/>
    </source>
</evidence>
<dbReference type="NCBIfam" id="TIGR01726">
    <property type="entry name" value="HEQRo_perm_3TM"/>
    <property type="match status" value="1"/>
</dbReference>
<dbReference type="GO" id="GO:0043190">
    <property type="term" value="C:ATP-binding cassette (ABC) transporter complex"/>
    <property type="evidence" value="ECO:0007669"/>
    <property type="project" value="InterPro"/>
</dbReference>
<dbReference type="Proteomes" id="UP000596427">
    <property type="component" value="Chromosome"/>
</dbReference>
<dbReference type="KEGG" id="xdi:EZH22_19830"/>
<dbReference type="SUPFAM" id="SSF161098">
    <property type="entry name" value="MetI-like"/>
    <property type="match status" value="1"/>
</dbReference>
<evidence type="ECO:0000259" key="9">
    <source>
        <dbReference type="PROSITE" id="PS50928"/>
    </source>
</evidence>
<protein>
    <submittedName>
        <fullName evidence="10">Amino acid ABC transporter permease</fullName>
    </submittedName>
</protein>
<keyword evidence="4" id="KW-1003">Cell membrane</keyword>
<feature type="transmembrane region" description="Helical" evidence="8">
    <location>
        <begin position="146"/>
        <end position="165"/>
    </location>
</feature>
<dbReference type="InterPro" id="IPR010065">
    <property type="entry name" value="AA_ABC_transptr_permease_3TM"/>
</dbReference>
<keyword evidence="11" id="KW-1185">Reference proteome</keyword>
<feature type="transmembrane region" description="Helical" evidence="8">
    <location>
        <begin position="439"/>
        <end position="459"/>
    </location>
</feature>
<evidence type="ECO:0000256" key="1">
    <source>
        <dbReference type="ARBA" id="ARBA00004429"/>
    </source>
</evidence>
<evidence type="ECO:0000256" key="5">
    <source>
        <dbReference type="ARBA" id="ARBA00022692"/>
    </source>
</evidence>
<keyword evidence="6 8" id="KW-1133">Transmembrane helix</keyword>
<comment type="subcellular location">
    <subcellularLocation>
        <location evidence="1">Cell inner membrane</location>
        <topology evidence="1">Multi-pass membrane protein</topology>
    </subcellularLocation>
    <subcellularLocation>
        <location evidence="8">Cell membrane</location>
        <topology evidence="8">Multi-pass membrane protein</topology>
    </subcellularLocation>
</comment>
<feature type="transmembrane region" description="Helical" evidence="8">
    <location>
        <begin position="260"/>
        <end position="286"/>
    </location>
</feature>
<sequence length="473" mass="51298">MTDTTASLPPGRSAPVKPFVSASLREPEPAPVSTRGPVRWVRAHLVGSVPQVLLTLFGIWLVYATVPPLIKFFIVDAVWTGTSRDACLAEKLGRPVGACWPFVWAKLDQLIYGFYPAAERWRVNVVYWLGALLLLPLLIQKLPYKRLNAIAFFGVFPVAAFVLLTGGDLDLQRFLLGNLGFGALFPAPAAKSGLSIAFWLDFVASTVLVTAIAYGISRFLSGAEGARSAAKTTLTVFAVLAVVLFVVDVPLGLPQVETRLWGGLLVTLVIAVTGITVSLPFGILLALGRRSSLPLVKAASIIFIEFWRGVPLITVLFFATYMLPLFLPGRFTIDGLLRALVGVALFASAYMAEVVRGGLQAIPKGQYEGAMAVGLRPSLMMRLVVLPQALKLVIPGIVNNFIGLFKDTTLVLIVSIFDLLGAMRAAFTDPNWASPTTLFTGFGFAGIVYFVFCFGMSRYSMALEKRLDRAQRH</sequence>
<dbReference type="InterPro" id="IPR035906">
    <property type="entry name" value="MetI-like_sf"/>
</dbReference>
<dbReference type="InterPro" id="IPR043429">
    <property type="entry name" value="ArtM/GltK/GlnP/TcyL/YhdX-like"/>
</dbReference>
<evidence type="ECO:0000313" key="11">
    <source>
        <dbReference type="Proteomes" id="UP000596427"/>
    </source>
</evidence>
<gene>
    <name evidence="10" type="ORF">EZH22_19830</name>
</gene>
<dbReference type="PROSITE" id="PS50928">
    <property type="entry name" value="ABC_TM1"/>
    <property type="match status" value="1"/>
</dbReference>
<evidence type="ECO:0000313" key="10">
    <source>
        <dbReference type="EMBL" id="QRG05327.1"/>
    </source>
</evidence>
<dbReference type="GO" id="GO:0006865">
    <property type="term" value="P:amino acid transport"/>
    <property type="evidence" value="ECO:0007669"/>
    <property type="project" value="TreeGrafter"/>
</dbReference>
<keyword evidence="7 8" id="KW-0472">Membrane</keyword>
<feature type="transmembrane region" description="Helical" evidence="8">
    <location>
        <begin position="236"/>
        <end position="253"/>
    </location>
</feature>
<name>A0A974PKL8_9HYPH</name>
<keyword evidence="5 8" id="KW-0812">Transmembrane</keyword>